<proteinExistence type="predicted"/>
<dbReference type="Proteomes" id="UP001589733">
    <property type="component" value="Unassembled WGS sequence"/>
</dbReference>
<sequence>MDAVRLISGKTWKDSTLSMNLRQHGSLQRGQGRQWSRKNAANSAFALAQAQ</sequence>
<keyword evidence="2" id="KW-1185">Reference proteome</keyword>
<dbReference type="RefSeq" id="WP_380006487.1">
    <property type="nucleotide sequence ID" value="NZ_JBHLYR010000015.1"/>
</dbReference>
<comment type="caution">
    <text evidence="1">The sequence shown here is derived from an EMBL/GenBank/DDBJ whole genome shotgun (WGS) entry which is preliminary data.</text>
</comment>
<accession>A0ABV6AVC5</accession>
<gene>
    <name evidence="1" type="ORF">ACFFLM_05660</name>
</gene>
<reference evidence="1 2" key="1">
    <citation type="submission" date="2024-09" db="EMBL/GenBank/DDBJ databases">
        <authorList>
            <person name="Sun Q."/>
            <person name="Mori K."/>
        </authorList>
    </citation>
    <scope>NUCLEOTIDE SEQUENCE [LARGE SCALE GENOMIC DNA]</scope>
    <source>
        <strain evidence="1 2">JCM 13503</strain>
    </source>
</reference>
<organism evidence="1 2">
    <name type="scientific">Deinococcus oregonensis</name>
    <dbReference type="NCBI Taxonomy" id="1805970"/>
    <lineage>
        <taxon>Bacteria</taxon>
        <taxon>Thermotogati</taxon>
        <taxon>Deinococcota</taxon>
        <taxon>Deinococci</taxon>
        <taxon>Deinococcales</taxon>
        <taxon>Deinococcaceae</taxon>
        <taxon>Deinococcus</taxon>
    </lineage>
</organism>
<evidence type="ECO:0000313" key="1">
    <source>
        <dbReference type="EMBL" id="MFB9991455.1"/>
    </source>
</evidence>
<name>A0ABV6AVC5_9DEIO</name>
<protein>
    <submittedName>
        <fullName evidence="1">Uncharacterized protein</fullName>
    </submittedName>
</protein>
<evidence type="ECO:0000313" key="2">
    <source>
        <dbReference type="Proteomes" id="UP001589733"/>
    </source>
</evidence>
<dbReference type="EMBL" id="JBHLYR010000015">
    <property type="protein sequence ID" value="MFB9991455.1"/>
    <property type="molecule type" value="Genomic_DNA"/>
</dbReference>